<gene>
    <name evidence="2" type="ORF">UFOPK2292_00228</name>
</gene>
<dbReference type="InterPro" id="IPR050099">
    <property type="entry name" value="SIS_GmhA/DiaA_subfam"/>
</dbReference>
<dbReference type="InterPro" id="IPR046348">
    <property type="entry name" value="SIS_dom_sf"/>
</dbReference>
<evidence type="ECO:0000313" key="2">
    <source>
        <dbReference type="EMBL" id="CAB4660450.1"/>
    </source>
</evidence>
<feature type="domain" description="SIS" evidence="1">
    <location>
        <begin position="39"/>
        <end position="195"/>
    </location>
</feature>
<dbReference type="EMBL" id="CAEZWU010000020">
    <property type="protein sequence ID" value="CAB4660450.1"/>
    <property type="molecule type" value="Genomic_DNA"/>
</dbReference>
<dbReference type="CDD" id="cd05006">
    <property type="entry name" value="SIS_GmhA"/>
    <property type="match status" value="1"/>
</dbReference>
<proteinExistence type="predicted"/>
<evidence type="ECO:0000259" key="1">
    <source>
        <dbReference type="PROSITE" id="PS51464"/>
    </source>
</evidence>
<protein>
    <submittedName>
        <fullName evidence="2">Unannotated protein</fullName>
    </submittedName>
</protein>
<dbReference type="PROSITE" id="PS51464">
    <property type="entry name" value="SIS"/>
    <property type="match status" value="1"/>
</dbReference>
<dbReference type="GO" id="GO:1901135">
    <property type="term" value="P:carbohydrate derivative metabolic process"/>
    <property type="evidence" value="ECO:0007669"/>
    <property type="project" value="InterPro"/>
</dbReference>
<dbReference type="PANTHER" id="PTHR30390">
    <property type="entry name" value="SEDOHEPTULOSE 7-PHOSPHATE ISOMERASE / DNAA INITIATOR-ASSOCIATING FACTOR FOR REPLICATION INITIATION"/>
    <property type="match status" value="1"/>
</dbReference>
<reference evidence="2" key="1">
    <citation type="submission" date="2020-05" db="EMBL/GenBank/DDBJ databases">
        <authorList>
            <person name="Chiriac C."/>
            <person name="Salcher M."/>
            <person name="Ghai R."/>
            <person name="Kavagutti S V."/>
        </authorList>
    </citation>
    <scope>NUCLEOTIDE SEQUENCE</scope>
</reference>
<dbReference type="PANTHER" id="PTHR30390:SF6">
    <property type="entry name" value="DNAA INITIATOR-ASSOCIATING PROTEIN DIAA"/>
    <property type="match status" value="1"/>
</dbReference>
<dbReference type="AlphaFoldDB" id="A0A6J6LF24"/>
<dbReference type="InterPro" id="IPR035461">
    <property type="entry name" value="GmhA/DiaA"/>
</dbReference>
<dbReference type="GO" id="GO:0097367">
    <property type="term" value="F:carbohydrate derivative binding"/>
    <property type="evidence" value="ECO:0007669"/>
    <property type="project" value="InterPro"/>
</dbReference>
<dbReference type="Gene3D" id="3.40.50.10490">
    <property type="entry name" value="Glucose-6-phosphate isomerase like protein, domain 1"/>
    <property type="match status" value="1"/>
</dbReference>
<sequence>MADIRQKITSGLAESEKVHSLIASSAMICGQLAELSERCLSSLRNSGKIIFAGNGGSFADSQHLAAELISRLQFDRAPLPSVALGTNSSSTTAIGNDYGYEYIFARELQVIGNENDVFIPISTSGNSKNILSAIDIATDKGLHVCGLTGEIGGQLATKCESIKIPSGRTERIQEGHILVGHVLCGLIEDGYFLKS</sequence>
<organism evidence="2">
    <name type="scientific">freshwater metagenome</name>
    <dbReference type="NCBI Taxonomy" id="449393"/>
    <lineage>
        <taxon>unclassified sequences</taxon>
        <taxon>metagenomes</taxon>
        <taxon>ecological metagenomes</taxon>
    </lineage>
</organism>
<dbReference type="InterPro" id="IPR001347">
    <property type="entry name" value="SIS_dom"/>
</dbReference>
<dbReference type="SUPFAM" id="SSF53697">
    <property type="entry name" value="SIS domain"/>
    <property type="match status" value="1"/>
</dbReference>
<accession>A0A6J6LF24</accession>
<name>A0A6J6LF24_9ZZZZ</name>
<dbReference type="Pfam" id="PF13580">
    <property type="entry name" value="SIS_2"/>
    <property type="match status" value="1"/>
</dbReference>